<gene>
    <name evidence="1" type="ORF">SAMN06265368_1539</name>
</gene>
<dbReference type="InterPro" id="IPR008320">
    <property type="entry name" value="UCP032025"/>
</dbReference>
<dbReference type="AlphaFoldDB" id="A0A285NKT9"/>
<dbReference type="EMBL" id="OBEL01000001">
    <property type="protein sequence ID" value="SNZ08271.1"/>
    <property type="molecule type" value="Genomic_DNA"/>
</dbReference>
<organism evidence="1 2">
    <name type="scientific">Cohaesibacter gelatinilyticus</name>
    <dbReference type="NCBI Taxonomy" id="372072"/>
    <lineage>
        <taxon>Bacteria</taxon>
        <taxon>Pseudomonadati</taxon>
        <taxon>Pseudomonadota</taxon>
        <taxon>Alphaproteobacteria</taxon>
        <taxon>Hyphomicrobiales</taxon>
        <taxon>Cohaesibacteraceae</taxon>
    </lineage>
</organism>
<evidence type="ECO:0008006" key="3">
    <source>
        <dbReference type="Google" id="ProtNLM"/>
    </source>
</evidence>
<name>A0A285NKT9_9HYPH</name>
<dbReference type="Pfam" id="PF07370">
    <property type="entry name" value="DUF1489"/>
    <property type="match status" value="1"/>
</dbReference>
<dbReference type="OrthoDB" id="9798292at2"/>
<keyword evidence="2" id="KW-1185">Reference proteome</keyword>
<dbReference type="PIRSF" id="PIRSF032025">
    <property type="entry name" value="UCP032025"/>
    <property type="match status" value="1"/>
</dbReference>
<sequence length="144" mass="16501">MVVHMIKLSVGTESVDSLQAWVEEQQVIRARQGLPAERVHTTRMTPKRQKEILEGGSMYWVIKGVVQARQKILDLREVTGSDGIKRCEIVMSPQLIRTENQPKRAFQGWRYLKLEDAPRDLGSYSEDDDLPPAFRRELADLGLL</sequence>
<reference evidence="1 2" key="1">
    <citation type="submission" date="2017-09" db="EMBL/GenBank/DDBJ databases">
        <authorList>
            <person name="Ehlers B."/>
            <person name="Leendertz F.H."/>
        </authorList>
    </citation>
    <scope>NUCLEOTIDE SEQUENCE [LARGE SCALE GENOMIC DNA]</scope>
    <source>
        <strain evidence="1 2">DSM 18289</strain>
    </source>
</reference>
<proteinExistence type="predicted"/>
<protein>
    <recommendedName>
        <fullName evidence="3">Lysophospholipase</fullName>
    </recommendedName>
</protein>
<dbReference type="Proteomes" id="UP000219439">
    <property type="component" value="Unassembled WGS sequence"/>
</dbReference>
<accession>A0A285NKT9</accession>
<evidence type="ECO:0000313" key="2">
    <source>
        <dbReference type="Proteomes" id="UP000219439"/>
    </source>
</evidence>
<evidence type="ECO:0000313" key="1">
    <source>
        <dbReference type="EMBL" id="SNZ08271.1"/>
    </source>
</evidence>
<dbReference type="RefSeq" id="WP_097153285.1">
    <property type="nucleotide sequence ID" value="NZ_OBEL01000001.1"/>
</dbReference>